<dbReference type="GO" id="GO:0005794">
    <property type="term" value="C:Golgi apparatus"/>
    <property type="evidence" value="ECO:0000318"/>
    <property type="project" value="GO_Central"/>
</dbReference>
<dbReference type="EMBL" id="KB096222">
    <property type="protein sequence ID" value="ESO07232.1"/>
    <property type="molecule type" value="Genomic_DNA"/>
</dbReference>
<protein>
    <recommendedName>
        <fullName evidence="15">t-SNARE coiled-coil homology domain-containing protein</fullName>
    </recommendedName>
</protein>
<evidence type="ECO:0000313" key="13">
    <source>
        <dbReference type="EnsemblMetazoa" id="HelroP76554"/>
    </source>
</evidence>
<keyword evidence="6 10" id="KW-0472">Membrane</keyword>
<dbReference type="GO" id="GO:0031201">
    <property type="term" value="C:SNARE complex"/>
    <property type="evidence" value="ECO:0000318"/>
    <property type="project" value="GO_Central"/>
</dbReference>
<sequence>MESLYHQTNKLLMDVQSRLSVFEKLLLNTGNETDSNAMEIQIKADINKIYDSCDRLDLMVNKEPPSRKANAKLRVDQIKYDCRHLQSALQNIINRKVQKQEESRAREMLLKRTFTTNDPDTSILIDDSLQHNQRAQSSIKEIDELIYTGNSILSNLRDQGGMLKSVQKKVLDIGNMLGLSNTVMRMIERRTSQDWMIFFGGMIVTCIVIIVTVLYLRR</sequence>
<dbReference type="Pfam" id="PF12352">
    <property type="entry name" value="V-SNARE_C"/>
    <property type="match status" value="1"/>
</dbReference>
<dbReference type="Proteomes" id="UP000015101">
    <property type="component" value="Unassembled WGS sequence"/>
</dbReference>
<evidence type="ECO:0000256" key="9">
    <source>
        <dbReference type="ARBA" id="ARBA00038172"/>
    </source>
</evidence>
<dbReference type="InParanoid" id="T1G2L5"/>
<dbReference type="RefSeq" id="XP_009014610.1">
    <property type="nucleotide sequence ID" value="XM_009016362.1"/>
</dbReference>
<gene>
    <name evidence="13" type="primary">20215313</name>
    <name evidence="12" type="ORF">HELRODRAFT_76554</name>
</gene>
<evidence type="ECO:0000256" key="1">
    <source>
        <dbReference type="ARBA" id="ARBA00022448"/>
    </source>
</evidence>
<evidence type="ECO:0000256" key="5">
    <source>
        <dbReference type="ARBA" id="ARBA00023034"/>
    </source>
</evidence>
<dbReference type="eggNOG" id="KOG3251">
    <property type="taxonomic scope" value="Eukaryota"/>
</dbReference>
<proteinExistence type="inferred from homology"/>
<dbReference type="GO" id="GO:0012507">
    <property type="term" value="C:ER to Golgi transport vesicle membrane"/>
    <property type="evidence" value="ECO:0000318"/>
    <property type="project" value="GO_Central"/>
</dbReference>
<keyword evidence="14" id="KW-1185">Reference proteome</keyword>
<dbReference type="AlphaFoldDB" id="T1G2L5"/>
<dbReference type="GO" id="GO:0015031">
    <property type="term" value="P:protein transport"/>
    <property type="evidence" value="ECO:0007669"/>
    <property type="project" value="UniProtKB-KW"/>
</dbReference>
<dbReference type="SUPFAM" id="SSF58038">
    <property type="entry name" value="SNARE fusion complex"/>
    <property type="match status" value="1"/>
</dbReference>
<dbReference type="GO" id="GO:0005484">
    <property type="term" value="F:SNAP receptor activity"/>
    <property type="evidence" value="ECO:0000318"/>
    <property type="project" value="GO_Central"/>
</dbReference>
<dbReference type="KEGG" id="hro:HELRODRAFT_76554"/>
<evidence type="ECO:0000256" key="6">
    <source>
        <dbReference type="ARBA" id="ARBA00023136"/>
    </source>
</evidence>
<dbReference type="PANTHER" id="PTHR21230">
    <property type="entry name" value="VESICLE TRANSPORT V-SNARE PROTEIN VTI1-RELATED"/>
    <property type="match status" value="1"/>
</dbReference>
<dbReference type="OrthoDB" id="158360at2759"/>
<comment type="subcellular location">
    <subcellularLocation>
        <location evidence="8">Golgi apparatus</location>
        <location evidence="8">cis-Golgi network membrane</location>
        <topology evidence="8">Single-pass type IV membrane protein</topology>
    </subcellularLocation>
</comment>
<reference evidence="12 14" key="2">
    <citation type="journal article" date="2013" name="Nature">
        <title>Insights into bilaterian evolution from three spiralian genomes.</title>
        <authorList>
            <person name="Simakov O."/>
            <person name="Marletaz F."/>
            <person name="Cho S.J."/>
            <person name="Edsinger-Gonzales E."/>
            <person name="Havlak P."/>
            <person name="Hellsten U."/>
            <person name="Kuo D.H."/>
            <person name="Larsson T."/>
            <person name="Lv J."/>
            <person name="Arendt D."/>
            <person name="Savage R."/>
            <person name="Osoegawa K."/>
            <person name="de Jong P."/>
            <person name="Grimwood J."/>
            <person name="Chapman J.A."/>
            <person name="Shapiro H."/>
            <person name="Aerts A."/>
            <person name="Otillar R.P."/>
            <person name="Terry A.Y."/>
            <person name="Boore J.L."/>
            <person name="Grigoriev I.V."/>
            <person name="Lindberg D.R."/>
            <person name="Seaver E.C."/>
            <person name="Weisblat D.A."/>
            <person name="Putnam N.H."/>
            <person name="Rokhsar D.S."/>
        </authorList>
    </citation>
    <scope>NUCLEOTIDE SEQUENCE</scope>
</reference>
<dbReference type="GO" id="GO:0031902">
    <property type="term" value="C:late endosome membrane"/>
    <property type="evidence" value="ECO:0000318"/>
    <property type="project" value="GO_Central"/>
</dbReference>
<evidence type="ECO:0000256" key="11">
    <source>
        <dbReference type="SAM" id="Phobius"/>
    </source>
</evidence>
<dbReference type="CTD" id="20215313"/>
<dbReference type="GeneID" id="20215313"/>
<name>T1G2L5_HELRO</name>
<keyword evidence="3 10" id="KW-0653">Protein transport</keyword>
<evidence type="ECO:0000256" key="3">
    <source>
        <dbReference type="ARBA" id="ARBA00022927"/>
    </source>
</evidence>
<dbReference type="PANTHER" id="PTHR21230:SF1">
    <property type="entry name" value="GOLGI SNAP RECEPTOR COMPLEX MEMBER 2"/>
    <property type="match status" value="1"/>
</dbReference>
<evidence type="ECO:0000256" key="2">
    <source>
        <dbReference type="ARBA" id="ARBA00022692"/>
    </source>
</evidence>
<evidence type="ECO:0000256" key="4">
    <source>
        <dbReference type="ARBA" id="ARBA00022989"/>
    </source>
</evidence>
<accession>T1G2L5</accession>
<dbReference type="PIRSF" id="PIRSF028865">
    <property type="entry name" value="Membrin-2"/>
    <property type="match status" value="1"/>
</dbReference>
<reference evidence="14" key="1">
    <citation type="submission" date="2012-12" db="EMBL/GenBank/DDBJ databases">
        <authorList>
            <person name="Hellsten U."/>
            <person name="Grimwood J."/>
            <person name="Chapman J.A."/>
            <person name="Shapiro H."/>
            <person name="Aerts A."/>
            <person name="Otillar R.P."/>
            <person name="Terry A.Y."/>
            <person name="Boore J.L."/>
            <person name="Simakov O."/>
            <person name="Marletaz F."/>
            <person name="Cho S.-J."/>
            <person name="Edsinger-Gonzales E."/>
            <person name="Havlak P."/>
            <person name="Kuo D.-H."/>
            <person name="Larsson T."/>
            <person name="Lv J."/>
            <person name="Arendt D."/>
            <person name="Savage R."/>
            <person name="Osoegawa K."/>
            <person name="de Jong P."/>
            <person name="Lindberg D.R."/>
            <person name="Seaver E.C."/>
            <person name="Weisblat D.A."/>
            <person name="Putnam N.H."/>
            <person name="Grigoriev I.V."/>
            <person name="Rokhsar D.S."/>
        </authorList>
    </citation>
    <scope>NUCLEOTIDE SEQUENCE</scope>
</reference>
<dbReference type="CDD" id="cd15863">
    <property type="entry name" value="SNARE_GS27"/>
    <property type="match status" value="1"/>
</dbReference>
<keyword evidence="1 10" id="KW-0813">Transport</keyword>
<dbReference type="FunCoup" id="T1G2L5">
    <property type="interactions" value="2028"/>
</dbReference>
<dbReference type="OMA" id="LKYDSRH"/>
<dbReference type="STRING" id="6412.T1G2L5"/>
<dbReference type="Gene3D" id="1.20.5.110">
    <property type="match status" value="1"/>
</dbReference>
<evidence type="ECO:0000313" key="14">
    <source>
        <dbReference type="Proteomes" id="UP000015101"/>
    </source>
</evidence>
<keyword evidence="5" id="KW-0333">Golgi apparatus</keyword>
<dbReference type="EMBL" id="AMQM01003591">
    <property type="status" value="NOT_ANNOTATED_CDS"/>
    <property type="molecule type" value="Genomic_DNA"/>
</dbReference>
<evidence type="ECO:0000256" key="8">
    <source>
        <dbReference type="ARBA" id="ARBA00037862"/>
    </source>
</evidence>
<keyword evidence="4 11" id="KW-1133">Transmembrane helix</keyword>
<dbReference type="GO" id="GO:0000149">
    <property type="term" value="F:SNARE binding"/>
    <property type="evidence" value="ECO:0000318"/>
    <property type="project" value="GO_Central"/>
</dbReference>
<evidence type="ECO:0000256" key="7">
    <source>
        <dbReference type="ARBA" id="ARBA00037078"/>
    </source>
</evidence>
<feature type="transmembrane region" description="Helical" evidence="11">
    <location>
        <begin position="195"/>
        <end position="216"/>
    </location>
</feature>
<reference evidence="13" key="3">
    <citation type="submission" date="2015-06" db="UniProtKB">
        <authorList>
            <consortium name="EnsemblMetazoa"/>
        </authorList>
    </citation>
    <scope>IDENTIFICATION</scope>
</reference>
<evidence type="ECO:0000256" key="10">
    <source>
        <dbReference type="PIRNR" id="PIRNR028865"/>
    </source>
</evidence>
<evidence type="ECO:0008006" key="15">
    <source>
        <dbReference type="Google" id="ProtNLM"/>
    </source>
</evidence>
<comment type="similarity">
    <text evidence="9 10">Belongs to the GOSR2 family.</text>
</comment>
<dbReference type="GO" id="GO:0005789">
    <property type="term" value="C:endoplasmic reticulum membrane"/>
    <property type="evidence" value="ECO:0000318"/>
    <property type="project" value="GO_Central"/>
</dbReference>
<dbReference type="EnsemblMetazoa" id="HelroT76554">
    <property type="protein sequence ID" value="HelroP76554"/>
    <property type="gene ID" value="HelroG76554"/>
</dbReference>
<dbReference type="InterPro" id="IPR027027">
    <property type="entry name" value="GOSR2/Membrin/Bos1"/>
</dbReference>
<dbReference type="GO" id="GO:0006906">
    <property type="term" value="P:vesicle fusion"/>
    <property type="evidence" value="ECO:0000318"/>
    <property type="project" value="GO_Central"/>
</dbReference>
<comment type="function">
    <text evidence="7 10">Involved in transport of proteins from the cis/medial-Golgi to the trans-Golgi network.</text>
</comment>
<dbReference type="HOGENOM" id="CLU_083740_0_1_1"/>
<organism evidence="13 14">
    <name type="scientific">Helobdella robusta</name>
    <name type="common">Californian leech</name>
    <dbReference type="NCBI Taxonomy" id="6412"/>
    <lineage>
        <taxon>Eukaryota</taxon>
        <taxon>Metazoa</taxon>
        <taxon>Spiralia</taxon>
        <taxon>Lophotrochozoa</taxon>
        <taxon>Annelida</taxon>
        <taxon>Clitellata</taxon>
        <taxon>Hirudinea</taxon>
        <taxon>Rhynchobdellida</taxon>
        <taxon>Glossiphoniidae</taxon>
        <taxon>Helobdella</taxon>
    </lineage>
</organism>
<keyword evidence="2 11" id="KW-0812">Transmembrane</keyword>
<evidence type="ECO:0000313" key="12">
    <source>
        <dbReference type="EMBL" id="ESO07232.1"/>
    </source>
</evidence>